<comment type="caution">
    <text evidence="1">The sequence shown here is derived from an EMBL/GenBank/DDBJ whole genome shotgun (WGS) entry which is preliminary data.</text>
</comment>
<keyword evidence="2" id="KW-1185">Reference proteome</keyword>
<sequence>MKKKIPIKSNIIKSASAASKPMRIISDAGKVSAKKDANVASKEVTKQYATIMSYYYNAEASEIEGMVNALKAARKKGPQK</sequence>
<dbReference type="RefSeq" id="WP_211976359.1">
    <property type="nucleotide sequence ID" value="NZ_CBFHAM010000109.1"/>
</dbReference>
<proteinExistence type="predicted"/>
<organism evidence="1 2">
    <name type="scientific">Chitinophaga hostae</name>
    <dbReference type="NCBI Taxonomy" id="2831022"/>
    <lineage>
        <taxon>Bacteria</taxon>
        <taxon>Pseudomonadati</taxon>
        <taxon>Bacteroidota</taxon>
        <taxon>Chitinophagia</taxon>
        <taxon>Chitinophagales</taxon>
        <taxon>Chitinophagaceae</taxon>
        <taxon>Chitinophaga</taxon>
    </lineage>
</organism>
<gene>
    <name evidence="1" type="ORF">KE626_28090</name>
</gene>
<evidence type="ECO:0000313" key="1">
    <source>
        <dbReference type="EMBL" id="MBS0031222.1"/>
    </source>
</evidence>
<protein>
    <submittedName>
        <fullName evidence="1">Uncharacterized protein</fullName>
    </submittedName>
</protein>
<dbReference type="EMBL" id="JAGTXB010000020">
    <property type="protein sequence ID" value="MBS0031222.1"/>
    <property type="molecule type" value="Genomic_DNA"/>
</dbReference>
<name>A0ABS5J7M2_9BACT</name>
<dbReference type="Proteomes" id="UP000676386">
    <property type="component" value="Unassembled WGS sequence"/>
</dbReference>
<reference evidence="1 2" key="1">
    <citation type="submission" date="2021-04" db="EMBL/GenBank/DDBJ databases">
        <title>Chitinophaga sp. nov., isolated from the rhizosphere soil.</title>
        <authorList>
            <person name="He S."/>
        </authorList>
    </citation>
    <scope>NUCLEOTIDE SEQUENCE [LARGE SCALE GENOMIC DNA]</scope>
    <source>
        <strain evidence="1 2">2R12</strain>
    </source>
</reference>
<accession>A0ABS5J7M2</accession>
<evidence type="ECO:0000313" key="2">
    <source>
        <dbReference type="Proteomes" id="UP000676386"/>
    </source>
</evidence>